<dbReference type="EMBL" id="LGAV01000001">
    <property type="protein sequence ID" value="KOS15944.1"/>
    <property type="molecule type" value="Genomic_DNA"/>
</dbReference>
<dbReference type="InterPro" id="IPR036967">
    <property type="entry name" value="Ribosomal_uS11_sf"/>
</dbReference>
<feature type="compositionally biased region" description="Low complexity" evidence="4">
    <location>
        <begin position="38"/>
        <end position="55"/>
    </location>
</feature>
<name>A0A0M8MWY1_9BASI</name>
<dbReference type="GeneID" id="28729663"/>
<evidence type="ECO:0000256" key="2">
    <source>
        <dbReference type="ARBA" id="ARBA00022980"/>
    </source>
</evidence>
<dbReference type="HAMAP" id="MF_01310">
    <property type="entry name" value="Ribosomal_uS11"/>
    <property type="match status" value="1"/>
</dbReference>
<dbReference type="Pfam" id="PF00411">
    <property type="entry name" value="Ribosomal_S11"/>
    <property type="match status" value="1"/>
</dbReference>
<dbReference type="RefSeq" id="XP_017993576.1">
    <property type="nucleotide sequence ID" value="XM_018137787.1"/>
</dbReference>
<dbReference type="GO" id="GO:0006412">
    <property type="term" value="P:translation"/>
    <property type="evidence" value="ECO:0007669"/>
    <property type="project" value="InterPro"/>
</dbReference>
<keyword evidence="2 5" id="KW-0689">Ribosomal protein</keyword>
<feature type="region of interest" description="Disordered" evidence="4">
    <location>
        <begin position="38"/>
        <end position="58"/>
    </location>
</feature>
<gene>
    <name evidence="5" type="ORF">Malapachy_3314</name>
</gene>
<keyword evidence="3" id="KW-0687">Ribonucleoprotein</keyword>
<dbReference type="InterPro" id="IPR001971">
    <property type="entry name" value="Ribosomal_uS11"/>
</dbReference>
<dbReference type="STRING" id="77020.A0A0M8MWY1"/>
<dbReference type="VEuPathDB" id="FungiDB:Malapachy_3314"/>
<reference evidence="5 6" key="1">
    <citation type="submission" date="2015-07" db="EMBL/GenBank/DDBJ databases">
        <title>Draft Genome Sequence of Malassezia furfur CBS1878 and Malassezia pachydermatis CBS1879.</title>
        <authorList>
            <person name="Triana S."/>
            <person name="Ohm R."/>
            <person name="Gonzalez A."/>
            <person name="DeCock H."/>
            <person name="Restrepo S."/>
            <person name="Celis A."/>
        </authorList>
    </citation>
    <scope>NUCLEOTIDE SEQUENCE [LARGE SCALE GENOMIC DNA]</scope>
    <source>
        <strain evidence="5 6">CBS 1879</strain>
    </source>
</reference>
<dbReference type="GO" id="GO:1990904">
    <property type="term" value="C:ribonucleoprotein complex"/>
    <property type="evidence" value="ECO:0007669"/>
    <property type="project" value="UniProtKB-KW"/>
</dbReference>
<evidence type="ECO:0000256" key="4">
    <source>
        <dbReference type="SAM" id="MobiDB-lite"/>
    </source>
</evidence>
<organism evidence="5 6">
    <name type="scientific">Malassezia pachydermatis</name>
    <dbReference type="NCBI Taxonomy" id="77020"/>
    <lineage>
        <taxon>Eukaryota</taxon>
        <taxon>Fungi</taxon>
        <taxon>Dikarya</taxon>
        <taxon>Basidiomycota</taxon>
        <taxon>Ustilaginomycotina</taxon>
        <taxon>Malasseziomycetes</taxon>
        <taxon>Malasseziales</taxon>
        <taxon>Malasseziaceae</taxon>
        <taxon>Malassezia</taxon>
    </lineage>
</organism>
<comment type="caution">
    <text evidence="5">The sequence shown here is derived from an EMBL/GenBank/DDBJ whole genome shotgun (WGS) entry which is preliminary data.</text>
</comment>
<evidence type="ECO:0000313" key="5">
    <source>
        <dbReference type="EMBL" id="KOS15944.1"/>
    </source>
</evidence>
<dbReference type="SUPFAM" id="SSF53137">
    <property type="entry name" value="Translational machinery components"/>
    <property type="match status" value="1"/>
</dbReference>
<proteinExistence type="inferred from homology"/>
<dbReference type="Proteomes" id="UP000037751">
    <property type="component" value="Unassembled WGS sequence"/>
</dbReference>
<dbReference type="Gene3D" id="3.30.420.80">
    <property type="entry name" value="Ribosomal protein S11"/>
    <property type="match status" value="1"/>
</dbReference>
<comment type="similarity">
    <text evidence="1">Belongs to the universal ribosomal protein uS11 family.</text>
</comment>
<evidence type="ECO:0000256" key="3">
    <source>
        <dbReference type="ARBA" id="ARBA00023274"/>
    </source>
</evidence>
<dbReference type="PANTHER" id="PTHR11759">
    <property type="entry name" value="40S RIBOSOMAL PROTEIN S14/30S RIBOSOMAL PROTEIN S11"/>
    <property type="match status" value="1"/>
</dbReference>
<accession>A0A0M8MWY1</accession>
<dbReference type="OrthoDB" id="1654884at2759"/>
<evidence type="ECO:0000256" key="1">
    <source>
        <dbReference type="ARBA" id="ARBA00006194"/>
    </source>
</evidence>
<dbReference type="GO" id="GO:0003735">
    <property type="term" value="F:structural constituent of ribosome"/>
    <property type="evidence" value="ECO:0007669"/>
    <property type="project" value="InterPro"/>
</dbReference>
<dbReference type="GO" id="GO:0005840">
    <property type="term" value="C:ribosome"/>
    <property type="evidence" value="ECO:0007669"/>
    <property type="project" value="UniProtKB-KW"/>
</dbReference>
<sequence length="217" mass="23614">MLQRIAQAARAAVQPCRMFYPGSLRPAVSVRAYSQATETPAPAPAPASSESEATPKVSLDSALEFTPTPTLSGATDTKVQPEMPVRDVLSVRGRSLPHRLHVKSTRNNTIVAFTMPTGEGLVRASGGSVGFRKAQRSGYEAGYRAALRVFQHIGANKKRWNVNAIEVVWNGFGQGREAVFRALQANEGELVRNMVNVMTDKTPIKIGGCRPKKRRML</sequence>
<keyword evidence="6" id="KW-1185">Reference proteome</keyword>
<dbReference type="AlphaFoldDB" id="A0A0M8MWY1"/>
<evidence type="ECO:0000313" key="6">
    <source>
        <dbReference type="Proteomes" id="UP000037751"/>
    </source>
</evidence>
<protein>
    <submittedName>
        <fullName evidence="5">37s ribosomal protein</fullName>
    </submittedName>
</protein>